<dbReference type="EMBL" id="CACRUC010000018">
    <property type="protein sequence ID" value="VYT98664.1"/>
    <property type="molecule type" value="Genomic_DNA"/>
</dbReference>
<dbReference type="AlphaFoldDB" id="A0A6N3B1R6"/>
<name>A0A6N3B1R6_STRPA</name>
<dbReference type="PANTHER" id="PTHR11851">
    <property type="entry name" value="METALLOPROTEASE"/>
    <property type="match status" value="1"/>
</dbReference>
<feature type="domain" description="Peptidase M16 C-terminal" evidence="3">
    <location>
        <begin position="153"/>
        <end position="301"/>
    </location>
</feature>
<dbReference type="PANTHER" id="PTHR11851:SF49">
    <property type="entry name" value="MITOCHONDRIAL-PROCESSING PEPTIDASE SUBUNIT ALPHA"/>
    <property type="match status" value="1"/>
</dbReference>
<gene>
    <name evidence="4" type="ORF">SPLFYP13_00643</name>
</gene>
<dbReference type="Pfam" id="PF05193">
    <property type="entry name" value="Peptidase_M16_C"/>
    <property type="match status" value="1"/>
</dbReference>
<proteinExistence type="inferred from homology"/>
<dbReference type="Gene3D" id="3.30.830.10">
    <property type="entry name" value="Metalloenzyme, LuxS/M16 peptidase-like"/>
    <property type="match status" value="2"/>
</dbReference>
<accession>A0A6N3B1R6</accession>
<dbReference type="InterPro" id="IPR011765">
    <property type="entry name" value="Pept_M16_N"/>
</dbReference>
<sequence>MMNKKIIFKKNQASKFAYFSLMFVAGTSIEQVNELGFSHLIEHLLIRAGNEQSLNELFDMNGAAIKGETSRDYINLSGYCLAEDFNKIFKILISRIFNLSITEDELLREKKIVLIELNQYENSKKSINDNRVIFKNSSWSIDIIGTRGNIEYVSLETLYKFYIKNIQAGEFQIAIAGPSFLQSEIISIENMLPLSGSSVEINSPAFSTGLTELDKQQELSEISMYLDISGMVASSHEMAMLSILNSMLTGIKDSLLDHKLRTQKQWIYNIVSYPIFYSNMTLLKIVTITPTIYKKKLIKTLENNLVNESDLSDELLFYKAKKRVINELYINCEVNKNEYLKTICREKLFDIPSWDSIAEELELISLDELKSFSKKAIIQNKNYHIVIN</sequence>
<evidence type="ECO:0000259" key="3">
    <source>
        <dbReference type="Pfam" id="PF05193"/>
    </source>
</evidence>
<evidence type="ECO:0000259" key="2">
    <source>
        <dbReference type="Pfam" id="PF00675"/>
    </source>
</evidence>
<dbReference type="GO" id="GO:0046872">
    <property type="term" value="F:metal ion binding"/>
    <property type="evidence" value="ECO:0007669"/>
    <property type="project" value="InterPro"/>
</dbReference>
<feature type="domain" description="Peptidase M16 N-terminal" evidence="2">
    <location>
        <begin position="6"/>
        <end position="127"/>
    </location>
</feature>
<comment type="similarity">
    <text evidence="1">Belongs to the peptidase M16 family.</text>
</comment>
<dbReference type="InterPro" id="IPR011249">
    <property type="entry name" value="Metalloenz_LuxS/M16"/>
</dbReference>
<evidence type="ECO:0000313" key="4">
    <source>
        <dbReference type="EMBL" id="VYT98664.1"/>
    </source>
</evidence>
<protein>
    <submittedName>
        <fullName evidence="4">Insulinase (Peptidase family M16)</fullName>
    </submittedName>
</protein>
<dbReference type="Pfam" id="PF00675">
    <property type="entry name" value="Peptidase_M16"/>
    <property type="match status" value="1"/>
</dbReference>
<dbReference type="SUPFAM" id="SSF63411">
    <property type="entry name" value="LuxS/MPP-like metallohydrolase"/>
    <property type="match status" value="2"/>
</dbReference>
<dbReference type="InterPro" id="IPR007863">
    <property type="entry name" value="Peptidase_M16_C"/>
</dbReference>
<organism evidence="4">
    <name type="scientific">Streptococcus parasanguinis</name>
    <dbReference type="NCBI Taxonomy" id="1318"/>
    <lineage>
        <taxon>Bacteria</taxon>
        <taxon>Bacillati</taxon>
        <taxon>Bacillota</taxon>
        <taxon>Bacilli</taxon>
        <taxon>Lactobacillales</taxon>
        <taxon>Streptococcaceae</taxon>
        <taxon>Streptococcus</taxon>
    </lineage>
</organism>
<reference evidence="4" key="1">
    <citation type="submission" date="2019-11" db="EMBL/GenBank/DDBJ databases">
        <authorList>
            <person name="Feng L."/>
        </authorList>
    </citation>
    <scope>NUCLEOTIDE SEQUENCE</scope>
    <source>
        <strain evidence="4">SparasanguinisLFYP13</strain>
    </source>
</reference>
<evidence type="ECO:0000256" key="1">
    <source>
        <dbReference type="ARBA" id="ARBA00007261"/>
    </source>
</evidence>
<dbReference type="InterPro" id="IPR050361">
    <property type="entry name" value="MPP/UQCRC_Complex"/>
</dbReference>